<dbReference type="AlphaFoldDB" id="A0A4R0P6S9"/>
<accession>A0A4R0P6S9</accession>
<organism evidence="1 2">
    <name type="scientific">Pedobacter frigidisoli</name>
    <dbReference type="NCBI Taxonomy" id="2530455"/>
    <lineage>
        <taxon>Bacteria</taxon>
        <taxon>Pseudomonadati</taxon>
        <taxon>Bacteroidota</taxon>
        <taxon>Sphingobacteriia</taxon>
        <taxon>Sphingobacteriales</taxon>
        <taxon>Sphingobacteriaceae</taxon>
        <taxon>Pedobacter</taxon>
    </lineage>
</organism>
<dbReference type="RefSeq" id="WP_131556856.1">
    <property type="nucleotide sequence ID" value="NZ_SJSN01000003.1"/>
</dbReference>
<comment type="caution">
    <text evidence="1">The sequence shown here is derived from an EMBL/GenBank/DDBJ whole genome shotgun (WGS) entry which is preliminary data.</text>
</comment>
<evidence type="ECO:0000313" key="2">
    <source>
        <dbReference type="Proteomes" id="UP000291485"/>
    </source>
</evidence>
<dbReference type="CDD" id="cd05483">
    <property type="entry name" value="retropepsin_like_bacteria"/>
    <property type="match status" value="1"/>
</dbReference>
<sequence>MKHFIFSLLLLVLFLTSIAQQSPLKKIDIPLHRDSIRFQVVNDMIIVNVEVAGKVRNFLLDSAAPTLISQELQKELCLGITDSRSITDAGNTTSQMERGILPLLEIGNSKVTNLPVVFFDMSKIEQLACLNIQGFLGFDAFESTMLQIDVKNRKLLIADKLGKITPDERFGHGMKVLAGQNAVLLPVKFDKVFVEDALFDTGMNASLYSVAKKTIDYVAHTTSLDKFVGARGYGASLKVASGTENESKKTMLAFDEMYIGQFKISQPIVASANQPYSLLGVKFLKFGKITFDFSVERYYFEPYEKMNKAEPIKSTGFEFRFEKNEFLVGVVWKDSPAEKFGLRPGFKLLEYGNNNLEKLTADQVCSIMGMNFSHAEKKEKDTLYVKFIDDDGIIKELELPVVDIRSFKGKTK</sequence>
<evidence type="ECO:0008006" key="3">
    <source>
        <dbReference type="Google" id="ProtNLM"/>
    </source>
</evidence>
<dbReference type="SUPFAM" id="SSF50156">
    <property type="entry name" value="PDZ domain-like"/>
    <property type="match status" value="1"/>
</dbReference>
<dbReference type="EMBL" id="SJSN01000003">
    <property type="protein sequence ID" value="TCD11606.1"/>
    <property type="molecule type" value="Genomic_DNA"/>
</dbReference>
<proteinExistence type="predicted"/>
<reference evidence="1 2" key="1">
    <citation type="submission" date="2019-02" db="EMBL/GenBank/DDBJ databases">
        <title>Pedobacter sp. RP-3-11 sp. nov., isolated from Arctic soil.</title>
        <authorList>
            <person name="Dahal R.H."/>
        </authorList>
    </citation>
    <scope>NUCLEOTIDE SEQUENCE [LARGE SCALE GENOMIC DNA]</scope>
    <source>
        <strain evidence="1 2">RP-3-11</strain>
    </source>
</reference>
<dbReference type="Gene3D" id="2.30.42.10">
    <property type="match status" value="1"/>
</dbReference>
<dbReference type="InterPro" id="IPR036034">
    <property type="entry name" value="PDZ_sf"/>
</dbReference>
<keyword evidence="2" id="KW-1185">Reference proteome</keyword>
<dbReference type="InterPro" id="IPR034122">
    <property type="entry name" value="Retropepsin-like_bacterial"/>
</dbReference>
<dbReference type="Pfam" id="PF13650">
    <property type="entry name" value="Asp_protease_2"/>
    <property type="match status" value="1"/>
</dbReference>
<evidence type="ECO:0000313" key="1">
    <source>
        <dbReference type="EMBL" id="TCD11606.1"/>
    </source>
</evidence>
<name>A0A4R0P6S9_9SPHI</name>
<dbReference type="SUPFAM" id="SSF50630">
    <property type="entry name" value="Acid proteases"/>
    <property type="match status" value="1"/>
</dbReference>
<dbReference type="Gene3D" id="2.40.70.10">
    <property type="entry name" value="Acid Proteases"/>
    <property type="match status" value="1"/>
</dbReference>
<dbReference type="Proteomes" id="UP000291485">
    <property type="component" value="Unassembled WGS sequence"/>
</dbReference>
<protein>
    <recommendedName>
        <fullName evidence="3">Aspartyl protease</fullName>
    </recommendedName>
</protein>
<dbReference type="OrthoDB" id="5580718at2"/>
<gene>
    <name evidence="1" type="ORF">EZ449_04920</name>
</gene>
<dbReference type="InterPro" id="IPR021109">
    <property type="entry name" value="Peptidase_aspartic_dom_sf"/>
</dbReference>